<dbReference type="Gene3D" id="3.40.630.30">
    <property type="match status" value="1"/>
</dbReference>
<evidence type="ECO:0000313" key="5">
    <source>
        <dbReference type="Proteomes" id="UP000185696"/>
    </source>
</evidence>
<evidence type="ECO:0000256" key="2">
    <source>
        <dbReference type="ARBA" id="ARBA00023315"/>
    </source>
</evidence>
<comment type="caution">
    <text evidence="4">The sequence shown here is derived from an EMBL/GenBank/DDBJ whole genome shotgun (WGS) entry which is preliminary data.</text>
</comment>
<dbReference type="Pfam" id="PF00583">
    <property type="entry name" value="Acetyltransf_1"/>
    <property type="match status" value="1"/>
</dbReference>
<keyword evidence="2" id="KW-0012">Acyltransferase</keyword>
<dbReference type="InterPro" id="IPR050832">
    <property type="entry name" value="Bact_Acetyltransf"/>
</dbReference>
<evidence type="ECO:0000313" key="4">
    <source>
        <dbReference type="EMBL" id="OLF08085.1"/>
    </source>
</evidence>
<protein>
    <recommendedName>
        <fullName evidence="3">N-acetyltransferase domain-containing protein</fullName>
    </recommendedName>
</protein>
<evidence type="ECO:0000256" key="1">
    <source>
        <dbReference type="ARBA" id="ARBA00022679"/>
    </source>
</evidence>
<dbReference type="Proteomes" id="UP000185696">
    <property type="component" value="Unassembled WGS sequence"/>
</dbReference>
<dbReference type="InterPro" id="IPR016181">
    <property type="entry name" value="Acyl_CoA_acyltransferase"/>
</dbReference>
<evidence type="ECO:0000259" key="3">
    <source>
        <dbReference type="PROSITE" id="PS51186"/>
    </source>
</evidence>
<dbReference type="OrthoDB" id="9802340at2"/>
<feature type="domain" description="N-acetyltransferase" evidence="3">
    <location>
        <begin position="2"/>
        <end position="144"/>
    </location>
</feature>
<dbReference type="GO" id="GO:0016747">
    <property type="term" value="F:acyltransferase activity, transferring groups other than amino-acyl groups"/>
    <property type="evidence" value="ECO:0007669"/>
    <property type="project" value="InterPro"/>
</dbReference>
<reference evidence="4 5" key="1">
    <citation type="submission" date="2016-12" db="EMBL/GenBank/DDBJ databases">
        <title>The draft genome sequence of Actinophytocola xinjiangensis.</title>
        <authorList>
            <person name="Wang W."/>
            <person name="Yuan L."/>
        </authorList>
    </citation>
    <scope>NUCLEOTIDE SEQUENCE [LARGE SCALE GENOMIC DNA]</scope>
    <source>
        <strain evidence="4 5">CGMCC 4.4663</strain>
    </source>
</reference>
<name>A0A7Z1AWQ6_9PSEU</name>
<dbReference type="SUPFAM" id="SSF55729">
    <property type="entry name" value="Acyl-CoA N-acyltransferases (Nat)"/>
    <property type="match status" value="1"/>
</dbReference>
<dbReference type="PROSITE" id="PS51186">
    <property type="entry name" value="GNAT"/>
    <property type="match status" value="1"/>
</dbReference>
<sequence>MLALRATARADLAAVIAWEAEPDTACWLGDTGPAWHDHALSDPTQEHLIALRAGVPVGFAVLARVPGPSVELRRVVLAAEHRGSGHGRALLRALLARAATVHGATEVWLDVKADNTRARALYAANGFTVSRAIGQLIFLSRPVAAR</sequence>
<keyword evidence="5" id="KW-1185">Reference proteome</keyword>
<gene>
    <name evidence="4" type="ORF">BLA60_24795</name>
</gene>
<dbReference type="EMBL" id="MSIF01000013">
    <property type="protein sequence ID" value="OLF08085.1"/>
    <property type="molecule type" value="Genomic_DNA"/>
</dbReference>
<keyword evidence="1" id="KW-0808">Transferase</keyword>
<accession>A0A7Z1AWQ6</accession>
<organism evidence="4 5">
    <name type="scientific">Actinophytocola xinjiangensis</name>
    <dbReference type="NCBI Taxonomy" id="485602"/>
    <lineage>
        <taxon>Bacteria</taxon>
        <taxon>Bacillati</taxon>
        <taxon>Actinomycetota</taxon>
        <taxon>Actinomycetes</taxon>
        <taxon>Pseudonocardiales</taxon>
        <taxon>Pseudonocardiaceae</taxon>
    </lineage>
</organism>
<proteinExistence type="predicted"/>
<dbReference type="AlphaFoldDB" id="A0A7Z1AWQ6"/>
<dbReference type="PANTHER" id="PTHR43877">
    <property type="entry name" value="AMINOALKYLPHOSPHONATE N-ACETYLTRANSFERASE-RELATED-RELATED"/>
    <property type="match status" value="1"/>
</dbReference>
<dbReference type="RefSeq" id="WP_075135388.1">
    <property type="nucleotide sequence ID" value="NZ_MSIF01000013.1"/>
</dbReference>
<dbReference type="InterPro" id="IPR000182">
    <property type="entry name" value="GNAT_dom"/>
</dbReference>